<dbReference type="InterPro" id="IPR006976">
    <property type="entry name" value="VanZ-like"/>
</dbReference>
<feature type="domain" description="VanZ-like" evidence="3">
    <location>
        <begin position="31"/>
        <end position="127"/>
    </location>
</feature>
<keyword evidence="1" id="KW-0472">Membrane</keyword>
<evidence type="ECO:0000259" key="3">
    <source>
        <dbReference type="Pfam" id="PF04892"/>
    </source>
</evidence>
<dbReference type="AlphaFoldDB" id="A0A5D4SP43"/>
<evidence type="ECO:0000313" key="4">
    <source>
        <dbReference type="EMBL" id="TYS63872.1"/>
    </source>
</evidence>
<name>A0A5D4SP43_9BACI</name>
<dbReference type="EMBL" id="VTES01000003">
    <property type="protein sequence ID" value="TYS63872.1"/>
    <property type="molecule type" value="Genomic_DNA"/>
</dbReference>
<dbReference type="Pfam" id="PF04892">
    <property type="entry name" value="VanZ"/>
    <property type="match status" value="1"/>
</dbReference>
<keyword evidence="1" id="KW-1133">Transmembrane helix</keyword>
<dbReference type="NCBIfam" id="NF037970">
    <property type="entry name" value="vanZ_1"/>
    <property type="match status" value="1"/>
</dbReference>
<feature type="transmembrane region" description="Helical" evidence="1">
    <location>
        <begin position="105"/>
        <end position="127"/>
    </location>
</feature>
<reference evidence="4 5" key="1">
    <citation type="submission" date="2019-08" db="EMBL/GenBank/DDBJ databases">
        <title>Bacillus genomes from the desert of Cuatro Cienegas, Coahuila.</title>
        <authorList>
            <person name="Olmedo-Alvarez G."/>
        </authorList>
    </citation>
    <scope>NUCLEOTIDE SEQUENCE [LARGE SCALE GENOMIC DNA]</scope>
    <source>
        <strain evidence="4 5">CH37_1T</strain>
    </source>
</reference>
<feature type="signal peptide" evidence="2">
    <location>
        <begin position="1"/>
        <end position="23"/>
    </location>
</feature>
<feature type="transmembrane region" description="Helical" evidence="1">
    <location>
        <begin position="64"/>
        <end position="93"/>
    </location>
</feature>
<evidence type="ECO:0000256" key="1">
    <source>
        <dbReference type="SAM" id="Phobius"/>
    </source>
</evidence>
<feature type="chain" id="PRO_5022838826" description="VanZ-like domain-containing protein" evidence="2">
    <location>
        <begin position="24"/>
        <end position="144"/>
    </location>
</feature>
<accession>A0A5D4SP43</accession>
<proteinExistence type="predicted"/>
<gene>
    <name evidence="4" type="ORF">FZD47_10185</name>
</gene>
<keyword evidence="1" id="KW-0812">Transmembrane</keyword>
<comment type="caution">
    <text evidence="4">The sequence shown here is derived from an EMBL/GenBank/DDBJ whole genome shotgun (WGS) entry which is preliminary data.</text>
</comment>
<organism evidence="4 5">
    <name type="scientific">Bacillus infantis</name>
    <dbReference type="NCBI Taxonomy" id="324767"/>
    <lineage>
        <taxon>Bacteria</taxon>
        <taxon>Bacillati</taxon>
        <taxon>Bacillota</taxon>
        <taxon>Bacilli</taxon>
        <taxon>Bacillales</taxon>
        <taxon>Bacillaceae</taxon>
        <taxon>Bacillus</taxon>
    </lineage>
</organism>
<keyword evidence="2" id="KW-0732">Signal</keyword>
<evidence type="ECO:0000313" key="5">
    <source>
        <dbReference type="Proteomes" id="UP000323732"/>
    </source>
</evidence>
<evidence type="ECO:0000256" key="2">
    <source>
        <dbReference type="SAM" id="SignalP"/>
    </source>
</evidence>
<dbReference type="RefSeq" id="WP_148949753.1">
    <property type="nucleotide sequence ID" value="NZ_JAZICA010000002.1"/>
</dbReference>
<sequence>MRILFVVMMSVFIFVCTCSSNFADLRDSGEVHFKWQGNPSFEELLLPWPSGADKNFAYQKAGHALAFFMLTGGLLSLIPQAYSAIIAAIYALATEFLQLYFLRSGLLLDVMVDCGGISLALLIYSLIKSAAGQSRQQKSMSQNK</sequence>
<dbReference type="Proteomes" id="UP000323732">
    <property type="component" value="Unassembled WGS sequence"/>
</dbReference>
<protein>
    <recommendedName>
        <fullName evidence="3">VanZ-like domain-containing protein</fullName>
    </recommendedName>
</protein>